<keyword evidence="2" id="KW-0812">Transmembrane</keyword>
<evidence type="ECO:0000256" key="2">
    <source>
        <dbReference type="SAM" id="Phobius"/>
    </source>
</evidence>
<keyword evidence="4" id="KW-1185">Reference proteome</keyword>
<protein>
    <submittedName>
        <fullName evidence="3">Uncharacterized protein</fullName>
    </submittedName>
</protein>
<dbReference type="EMBL" id="RDQH01000341">
    <property type="protein sequence ID" value="RXH72777.1"/>
    <property type="molecule type" value="Genomic_DNA"/>
</dbReference>
<sequence>MASLSRSPPLLHHHINSLILHPCPLTLSFPFLKAKSPHPRLCALKTGADGGSRIGRPETPGPDPELLRKPVVSSGKDMDGNSEEDEGEDGKWVDWEDKILEDTVPLVGFVRMILHSGKYESGDRLSPEHQKTVLQRLLPFHPDAKKKIGSGIDYITVGYHPDFESSRCLFIVQKDGTLVDFSYWKCIKGLIRKNYPLYADSFILRHFRKRRRDFQLIDVNAHEMEANNVRNKNLASSIQGKLQQQSPLRSHHSIFRVPNVLRNDNERVYVPRLISIGPLHRGSKLQTMEGIKLWYLHCLLQRDQTRKTGLEHFVEAIRDIEQDCRDSYEEQIDMSTDDFVEMLVVDGCFIIELFRKSSGEVPTEEEDPVFHKSWMRTTLINDLLLLENQLPWRVLDRLFDLTRETSAGNDNHTRSRSLPEITIQYFQEYSLGMHLLDQVRLIKHPTQVQTLQLDIQHPWANGASGSKHLLDFIRNSLIGSYGSDDAHEPLSWSPIPSATELEGSGVMLARGRKNDDMLNITFEHEVLRIPPIRVYKNGESLFRNLVAYEQCETTTGVSKYASYAVLLDHLIKSKEDVELLVERGVIENFAADDMAWLLNNLSNGIIVYNFTYRRIYEDLNTFCETRWNRWRGRVRAAFRTFSRNPFELMNFTNAVFIVTILTFIQTVYSVASYYKPQQ</sequence>
<dbReference type="AlphaFoldDB" id="A0A498HTG6"/>
<dbReference type="InterPro" id="IPR004158">
    <property type="entry name" value="DUF247_pln"/>
</dbReference>
<dbReference type="Gene3D" id="3.10.450.40">
    <property type="match status" value="1"/>
</dbReference>
<dbReference type="PANTHER" id="PTHR31170:SF17">
    <property type="match status" value="1"/>
</dbReference>
<keyword evidence="2" id="KW-0472">Membrane</keyword>
<dbReference type="Pfam" id="PF03140">
    <property type="entry name" value="DUF247"/>
    <property type="match status" value="1"/>
</dbReference>
<accession>A0A498HTG6</accession>
<organism evidence="3 4">
    <name type="scientific">Malus domestica</name>
    <name type="common">Apple</name>
    <name type="synonym">Pyrus malus</name>
    <dbReference type="NCBI Taxonomy" id="3750"/>
    <lineage>
        <taxon>Eukaryota</taxon>
        <taxon>Viridiplantae</taxon>
        <taxon>Streptophyta</taxon>
        <taxon>Embryophyta</taxon>
        <taxon>Tracheophyta</taxon>
        <taxon>Spermatophyta</taxon>
        <taxon>Magnoliopsida</taxon>
        <taxon>eudicotyledons</taxon>
        <taxon>Gunneridae</taxon>
        <taxon>Pentapetalae</taxon>
        <taxon>rosids</taxon>
        <taxon>fabids</taxon>
        <taxon>Rosales</taxon>
        <taxon>Rosaceae</taxon>
        <taxon>Amygdaloideae</taxon>
        <taxon>Maleae</taxon>
        <taxon>Malus</taxon>
    </lineage>
</organism>
<evidence type="ECO:0000313" key="3">
    <source>
        <dbReference type="EMBL" id="RXH72777.1"/>
    </source>
</evidence>
<gene>
    <name evidence="3" type="ORF">DVH24_012461</name>
</gene>
<comment type="caution">
    <text evidence="3">The sequence shown here is derived from an EMBL/GenBank/DDBJ whole genome shotgun (WGS) entry which is preliminary data.</text>
</comment>
<keyword evidence="2" id="KW-1133">Transmembrane helix</keyword>
<dbReference type="STRING" id="3750.A0A498HTG6"/>
<dbReference type="Proteomes" id="UP000290289">
    <property type="component" value="Chromosome 15"/>
</dbReference>
<evidence type="ECO:0000256" key="1">
    <source>
        <dbReference type="SAM" id="MobiDB-lite"/>
    </source>
</evidence>
<name>A0A498HTG6_MALDO</name>
<evidence type="ECO:0000313" key="4">
    <source>
        <dbReference type="Proteomes" id="UP000290289"/>
    </source>
</evidence>
<feature type="transmembrane region" description="Helical" evidence="2">
    <location>
        <begin position="654"/>
        <end position="674"/>
    </location>
</feature>
<reference evidence="3 4" key="1">
    <citation type="submission" date="2018-10" db="EMBL/GenBank/DDBJ databases">
        <title>A high-quality apple genome assembly.</title>
        <authorList>
            <person name="Hu J."/>
        </authorList>
    </citation>
    <scope>NUCLEOTIDE SEQUENCE [LARGE SCALE GENOMIC DNA]</scope>
    <source>
        <strain evidence="4">cv. HFTH1</strain>
        <tissue evidence="3">Young leaf</tissue>
    </source>
</reference>
<dbReference type="Pfam" id="PF11523">
    <property type="entry name" value="DUF3223"/>
    <property type="match status" value="1"/>
</dbReference>
<dbReference type="PANTHER" id="PTHR31170">
    <property type="entry name" value="BNAC04G53230D PROTEIN"/>
    <property type="match status" value="1"/>
</dbReference>
<proteinExistence type="predicted"/>
<feature type="region of interest" description="Disordered" evidence="1">
    <location>
        <begin position="43"/>
        <end position="89"/>
    </location>
</feature>